<evidence type="ECO:0000313" key="12">
    <source>
        <dbReference type="Proteomes" id="UP000013750"/>
    </source>
</evidence>
<evidence type="ECO:0000313" key="13">
    <source>
        <dbReference type="Proteomes" id="UP000014160"/>
    </source>
</evidence>
<dbReference type="PRINTS" id="PR01036">
    <property type="entry name" value="TCRTETB"/>
</dbReference>
<dbReference type="Proteomes" id="UP000013750">
    <property type="component" value="Unassembled WGS sequence"/>
</dbReference>
<comment type="subcellular location">
    <subcellularLocation>
        <location evidence="1">Cell membrane</location>
        <topology evidence="1">Multi-pass membrane protein</topology>
    </subcellularLocation>
</comment>
<dbReference type="Gene3D" id="1.20.1720.10">
    <property type="entry name" value="Multidrug resistance protein D"/>
    <property type="match status" value="1"/>
</dbReference>
<evidence type="ECO:0000256" key="5">
    <source>
        <dbReference type="ARBA" id="ARBA00022692"/>
    </source>
</evidence>
<protein>
    <submittedName>
        <fullName evidence="10 11">Drug resistance MFS transporter</fullName>
    </submittedName>
</protein>
<sequence>MHTYQEDAVVQKNRWWILVSVAMFTFMSTLDSSIVNIALPTISRDLSVPMNKAEWVVSIYLMVVCACLLLFGKVGDSFGKIKVYRIGTVVFTLGSLLCGFNHSLTMLLFGRVIQGIGASMTMATNTGITTEVFPMRERGRALGAIGAFVSLGSIAGPGIGGLILAHFSWSYIFWINVPVGLLTILIGEKYLPKDITMSKKKIDWLGFVTFAITIMSFFGAVFIGQEVGYIHTVPLLLFVAAIVFFVIFIRVEKQKENPLLVFHILRNKLFTMSLVTALLIFSANFFVNVVMPFYLQNARGLTASYAGLLMMVFPFLMVIGSPLSGYLTDQIGPQKLVLMGLALLSVTQLMYVFMNQTSPIWYYILATAIMGMGNALFQSPNNTIVMSSVEKENLGVAGSLNSFARNLGMVVGIALSTTILYSGMSTAYGQRVTTYIEGRPDIFIFGMRVTFMASFAICVIAWVLSLIRFRKKTTDQTIH</sequence>
<feature type="transmembrane region" description="Helical" evidence="8">
    <location>
        <begin position="108"/>
        <end position="129"/>
    </location>
</feature>
<comment type="similarity">
    <text evidence="2">Belongs to the major facilitator superfamily. EmrB family.</text>
</comment>
<name>R2XF49_9ENTE</name>
<dbReference type="EMBL" id="ASWH01000001">
    <property type="protein sequence ID" value="EOW81281.1"/>
    <property type="molecule type" value="Genomic_DNA"/>
</dbReference>
<feature type="transmembrane region" description="Helical" evidence="8">
    <location>
        <begin position="55"/>
        <end position="71"/>
    </location>
</feature>
<dbReference type="GO" id="GO:0022857">
    <property type="term" value="F:transmembrane transporter activity"/>
    <property type="evidence" value="ECO:0007669"/>
    <property type="project" value="InterPro"/>
</dbReference>
<evidence type="ECO:0000256" key="8">
    <source>
        <dbReference type="SAM" id="Phobius"/>
    </source>
</evidence>
<keyword evidence="3" id="KW-0813">Transport</keyword>
<dbReference type="PROSITE" id="PS50850">
    <property type="entry name" value="MFS"/>
    <property type="match status" value="1"/>
</dbReference>
<keyword evidence="4" id="KW-1003">Cell membrane</keyword>
<feature type="transmembrane region" description="Helical" evidence="8">
    <location>
        <begin position="403"/>
        <end position="422"/>
    </location>
</feature>
<dbReference type="InterPro" id="IPR011701">
    <property type="entry name" value="MFS"/>
</dbReference>
<feature type="transmembrane region" description="Helical" evidence="8">
    <location>
        <begin position="83"/>
        <end position="102"/>
    </location>
</feature>
<feature type="transmembrane region" description="Helical" evidence="8">
    <location>
        <begin position="442"/>
        <end position="464"/>
    </location>
</feature>
<dbReference type="InterPro" id="IPR004638">
    <property type="entry name" value="EmrB-like"/>
</dbReference>
<dbReference type="OrthoDB" id="102502at2"/>
<organism evidence="10 12">
    <name type="scientific">Enterococcus gilvus ATCC BAA-350</name>
    <dbReference type="NCBI Taxonomy" id="1158614"/>
    <lineage>
        <taxon>Bacteria</taxon>
        <taxon>Bacillati</taxon>
        <taxon>Bacillota</taxon>
        <taxon>Bacilli</taxon>
        <taxon>Lactobacillales</taxon>
        <taxon>Enterococcaceae</taxon>
        <taxon>Enterococcus</taxon>
    </lineage>
</organism>
<feature type="transmembrane region" description="Helical" evidence="8">
    <location>
        <begin position="303"/>
        <end position="324"/>
    </location>
</feature>
<dbReference type="InterPro" id="IPR036259">
    <property type="entry name" value="MFS_trans_sf"/>
</dbReference>
<dbReference type="GO" id="GO:0005886">
    <property type="term" value="C:plasma membrane"/>
    <property type="evidence" value="ECO:0007669"/>
    <property type="project" value="UniProtKB-SubCell"/>
</dbReference>
<gene>
    <name evidence="11" type="ORF">I592_00566</name>
    <name evidence="10" type="ORF">UKC_03396</name>
</gene>
<dbReference type="CDD" id="cd17321">
    <property type="entry name" value="MFS_MMR_MDR_like"/>
    <property type="match status" value="1"/>
</dbReference>
<comment type="caution">
    <text evidence="10">The sequence shown here is derived from an EMBL/GenBank/DDBJ whole genome shotgun (WGS) entry which is preliminary data.</text>
</comment>
<dbReference type="InterPro" id="IPR020846">
    <property type="entry name" value="MFS_dom"/>
</dbReference>
<dbReference type="PANTHER" id="PTHR42718">
    <property type="entry name" value="MAJOR FACILITATOR SUPERFAMILY MULTIDRUG TRANSPORTER MFSC"/>
    <property type="match status" value="1"/>
</dbReference>
<keyword evidence="5 8" id="KW-0812">Transmembrane</keyword>
<accession>R2XF49</accession>
<feature type="transmembrane region" description="Helical" evidence="8">
    <location>
        <begin position="269"/>
        <end position="291"/>
    </location>
</feature>
<keyword evidence="13" id="KW-1185">Reference proteome</keyword>
<feature type="transmembrane region" description="Helical" evidence="8">
    <location>
        <begin position="336"/>
        <end position="354"/>
    </location>
</feature>
<dbReference type="RefSeq" id="WP_010781740.1">
    <property type="nucleotide sequence ID" value="NZ_ASWH01000001.1"/>
</dbReference>
<feature type="transmembrane region" description="Helical" evidence="8">
    <location>
        <begin position="360"/>
        <end position="377"/>
    </location>
</feature>
<evidence type="ECO:0000256" key="2">
    <source>
        <dbReference type="ARBA" id="ARBA00008537"/>
    </source>
</evidence>
<dbReference type="eggNOG" id="COG2814">
    <property type="taxonomic scope" value="Bacteria"/>
</dbReference>
<dbReference type="PANTHER" id="PTHR42718:SF9">
    <property type="entry name" value="MAJOR FACILITATOR SUPERFAMILY MULTIDRUG TRANSPORTER MFSC"/>
    <property type="match status" value="1"/>
</dbReference>
<dbReference type="EMBL" id="AJDQ01000012">
    <property type="protein sequence ID" value="EOI53444.1"/>
    <property type="molecule type" value="Genomic_DNA"/>
</dbReference>
<feature type="domain" description="Major facilitator superfamily (MFS) profile" evidence="9">
    <location>
        <begin position="17"/>
        <end position="473"/>
    </location>
</feature>
<feature type="transmembrane region" description="Helical" evidence="8">
    <location>
        <begin position="171"/>
        <end position="192"/>
    </location>
</feature>
<evidence type="ECO:0000256" key="1">
    <source>
        <dbReference type="ARBA" id="ARBA00004651"/>
    </source>
</evidence>
<evidence type="ECO:0000256" key="6">
    <source>
        <dbReference type="ARBA" id="ARBA00022989"/>
    </source>
</evidence>
<feature type="transmembrane region" description="Helical" evidence="8">
    <location>
        <begin position="229"/>
        <end position="249"/>
    </location>
</feature>
<reference evidence="10 12" key="1">
    <citation type="submission" date="2013-02" db="EMBL/GenBank/DDBJ databases">
        <title>The Genome Sequence of Enterococcus gilvus ATCC BAA-350.</title>
        <authorList>
            <consortium name="The Broad Institute Genome Sequencing Platform"/>
            <consortium name="The Broad Institute Genome Sequencing Center for Infectious Disease"/>
            <person name="Earl A.M."/>
            <person name="Gilmore M.S."/>
            <person name="Lebreton F."/>
            <person name="Walker B."/>
            <person name="Young S.K."/>
            <person name="Zeng Q."/>
            <person name="Gargeya S."/>
            <person name="Fitzgerald M."/>
            <person name="Haas B."/>
            <person name="Abouelleil A."/>
            <person name="Alvarado L."/>
            <person name="Arachchi H.M."/>
            <person name="Berlin A.M."/>
            <person name="Chapman S.B."/>
            <person name="Dewar J."/>
            <person name="Goldberg J."/>
            <person name="Griggs A."/>
            <person name="Gujja S."/>
            <person name="Hansen M."/>
            <person name="Howarth C."/>
            <person name="Imamovic A."/>
            <person name="Larimer J."/>
            <person name="McCowan C."/>
            <person name="Murphy C."/>
            <person name="Neiman D."/>
            <person name="Pearson M."/>
            <person name="Priest M."/>
            <person name="Roberts A."/>
            <person name="Saif S."/>
            <person name="Shea T."/>
            <person name="Sisk P."/>
            <person name="Sykes S."/>
            <person name="Wortman J."/>
            <person name="Nusbaum C."/>
            <person name="Birren B."/>
        </authorList>
    </citation>
    <scope>NUCLEOTIDE SEQUENCE [LARGE SCALE GENOMIC DNA]</scope>
    <source>
        <strain evidence="10 12">ATCC BAA-350</strain>
    </source>
</reference>
<dbReference type="Gene3D" id="1.20.1250.20">
    <property type="entry name" value="MFS general substrate transporter like domains"/>
    <property type="match status" value="1"/>
</dbReference>
<reference evidence="11 13" key="2">
    <citation type="submission" date="2013-03" db="EMBL/GenBank/DDBJ databases">
        <title>The Genome Sequence of Enterococcus gilvus ATCC BAA-350 (PacBio/Illumina hybrid assembly).</title>
        <authorList>
            <consortium name="The Broad Institute Genomics Platform"/>
            <consortium name="The Broad Institute Genome Sequencing Center for Infectious Disease"/>
            <person name="Earl A."/>
            <person name="Russ C."/>
            <person name="Gilmore M."/>
            <person name="Surin D."/>
            <person name="Walker B."/>
            <person name="Young S."/>
            <person name="Zeng Q."/>
            <person name="Gargeya S."/>
            <person name="Fitzgerald M."/>
            <person name="Haas B."/>
            <person name="Abouelleil A."/>
            <person name="Allen A.W."/>
            <person name="Alvarado L."/>
            <person name="Arachchi H.M."/>
            <person name="Berlin A.M."/>
            <person name="Chapman S.B."/>
            <person name="Gainer-Dewar J."/>
            <person name="Goldberg J."/>
            <person name="Griggs A."/>
            <person name="Gujja S."/>
            <person name="Hansen M."/>
            <person name="Howarth C."/>
            <person name="Imamovic A."/>
            <person name="Ireland A."/>
            <person name="Larimer J."/>
            <person name="McCowan C."/>
            <person name="Murphy C."/>
            <person name="Pearson M."/>
            <person name="Poon T.W."/>
            <person name="Priest M."/>
            <person name="Roberts A."/>
            <person name="Saif S."/>
            <person name="Shea T."/>
            <person name="Sisk P."/>
            <person name="Sykes S."/>
            <person name="Wortman J."/>
            <person name="Nusbaum C."/>
            <person name="Birren B."/>
        </authorList>
    </citation>
    <scope>NUCLEOTIDE SEQUENCE [LARGE SCALE GENOMIC DNA]</scope>
    <source>
        <strain evidence="11 13">ATCC BAA-350</strain>
    </source>
</reference>
<dbReference type="PATRIC" id="fig|1158614.3.peg.3368"/>
<keyword evidence="7 8" id="KW-0472">Membrane</keyword>
<evidence type="ECO:0000256" key="4">
    <source>
        <dbReference type="ARBA" id="ARBA00022475"/>
    </source>
</evidence>
<proteinExistence type="inferred from homology"/>
<dbReference type="AlphaFoldDB" id="R2XF49"/>
<evidence type="ECO:0000256" key="7">
    <source>
        <dbReference type="ARBA" id="ARBA00023136"/>
    </source>
</evidence>
<keyword evidence="6 8" id="KW-1133">Transmembrane helix</keyword>
<dbReference type="Proteomes" id="UP000014160">
    <property type="component" value="Unassembled WGS sequence"/>
</dbReference>
<evidence type="ECO:0000313" key="10">
    <source>
        <dbReference type="EMBL" id="EOI53444.1"/>
    </source>
</evidence>
<evidence type="ECO:0000313" key="11">
    <source>
        <dbReference type="EMBL" id="EOW81281.1"/>
    </source>
</evidence>
<dbReference type="HOGENOM" id="CLU_000960_28_3_9"/>
<evidence type="ECO:0000259" key="9">
    <source>
        <dbReference type="PROSITE" id="PS50850"/>
    </source>
</evidence>
<dbReference type="NCBIfam" id="TIGR00711">
    <property type="entry name" value="efflux_EmrB"/>
    <property type="match status" value="1"/>
</dbReference>
<feature type="transmembrane region" description="Helical" evidence="8">
    <location>
        <begin position="15"/>
        <end position="35"/>
    </location>
</feature>
<evidence type="ECO:0000256" key="3">
    <source>
        <dbReference type="ARBA" id="ARBA00022448"/>
    </source>
</evidence>
<feature type="transmembrane region" description="Helical" evidence="8">
    <location>
        <begin position="141"/>
        <end position="165"/>
    </location>
</feature>
<feature type="transmembrane region" description="Helical" evidence="8">
    <location>
        <begin position="204"/>
        <end position="223"/>
    </location>
</feature>
<dbReference type="SUPFAM" id="SSF103473">
    <property type="entry name" value="MFS general substrate transporter"/>
    <property type="match status" value="1"/>
</dbReference>
<dbReference type="Pfam" id="PF07690">
    <property type="entry name" value="MFS_1"/>
    <property type="match status" value="1"/>
</dbReference>